<proteinExistence type="predicted"/>
<protein>
    <submittedName>
        <fullName evidence="2">Unannotated protein</fullName>
    </submittedName>
</protein>
<sequence length="85" mass="9211">MSGANEGKRNHVDSDLDKGIEKTKIFGSRGRDTQTVGRNMNTGPSGEMSAVIHADPKMVALSTQSEHLHRSIAEYQVVAFLDVGQ</sequence>
<feature type="region of interest" description="Disordered" evidence="1">
    <location>
        <begin position="1"/>
        <end position="48"/>
    </location>
</feature>
<accession>A0A6J6AP75</accession>
<name>A0A6J6AP75_9ZZZZ</name>
<feature type="compositionally biased region" description="Basic and acidic residues" evidence="1">
    <location>
        <begin position="1"/>
        <end position="32"/>
    </location>
</feature>
<dbReference type="EMBL" id="CAEUNJ010000058">
    <property type="protein sequence ID" value="CAB4372158.1"/>
    <property type="molecule type" value="Genomic_DNA"/>
</dbReference>
<evidence type="ECO:0000313" key="2">
    <source>
        <dbReference type="EMBL" id="CAB4372158.1"/>
    </source>
</evidence>
<gene>
    <name evidence="2" type="ORF">UFOPK4201_01301</name>
</gene>
<dbReference type="AlphaFoldDB" id="A0A6J6AP75"/>
<feature type="compositionally biased region" description="Polar residues" evidence="1">
    <location>
        <begin position="33"/>
        <end position="44"/>
    </location>
</feature>
<organism evidence="2">
    <name type="scientific">freshwater metagenome</name>
    <dbReference type="NCBI Taxonomy" id="449393"/>
    <lineage>
        <taxon>unclassified sequences</taxon>
        <taxon>metagenomes</taxon>
        <taxon>ecological metagenomes</taxon>
    </lineage>
</organism>
<evidence type="ECO:0000256" key="1">
    <source>
        <dbReference type="SAM" id="MobiDB-lite"/>
    </source>
</evidence>
<reference evidence="2" key="1">
    <citation type="submission" date="2020-05" db="EMBL/GenBank/DDBJ databases">
        <authorList>
            <person name="Chiriac C."/>
            <person name="Salcher M."/>
            <person name="Ghai R."/>
            <person name="Kavagutti S V."/>
        </authorList>
    </citation>
    <scope>NUCLEOTIDE SEQUENCE</scope>
</reference>